<dbReference type="InterPro" id="IPR045713">
    <property type="entry name" value="DUF6069"/>
</dbReference>
<dbReference type="Proteomes" id="UP000095210">
    <property type="component" value="Chromosome"/>
</dbReference>
<evidence type="ECO:0000256" key="1">
    <source>
        <dbReference type="SAM" id="Phobius"/>
    </source>
</evidence>
<evidence type="ECO:0000313" key="2">
    <source>
        <dbReference type="EMBL" id="AOS63214.1"/>
    </source>
</evidence>
<feature type="transmembrane region" description="Helical" evidence="1">
    <location>
        <begin position="66"/>
        <end position="91"/>
    </location>
</feature>
<protein>
    <submittedName>
        <fullName evidence="2">Uncharacterized protein</fullName>
    </submittedName>
</protein>
<gene>
    <name evidence="2" type="ORF">TL08_12000</name>
</gene>
<keyword evidence="1" id="KW-1133">Transmembrane helix</keyword>
<dbReference type="AlphaFoldDB" id="A0AAC9HPR7"/>
<name>A0AAC9HPR7_9PSEU</name>
<feature type="transmembrane region" description="Helical" evidence="1">
    <location>
        <begin position="29"/>
        <end position="54"/>
    </location>
</feature>
<evidence type="ECO:0000313" key="3">
    <source>
        <dbReference type="Proteomes" id="UP000095210"/>
    </source>
</evidence>
<feature type="transmembrane region" description="Helical" evidence="1">
    <location>
        <begin position="98"/>
        <end position="116"/>
    </location>
</feature>
<organism evidence="2 3">
    <name type="scientific">Actinoalloteichus hymeniacidonis</name>
    <dbReference type="NCBI Taxonomy" id="340345"/>
    <lineage>
        <taxon>Bacteria</taxon>
        <taxon>Bacillati</taxon>
        <taxon>Actinomycetota</taxon>
        <taxon>Actinomycetes</taxon>
        <taxon>Pseudonocardiales</taxon>
        <taxon>Pseudonocardiaceae</taxon>
        <taxon>Actinoalloteichus</taxon>
    </lineage>
</organism>
<dbReference type="RefSeq" id="WP_069848885.1">
    <property type="nucleotide sequence ID" value="NZ_CP014859.1"/>
</dbReference>
<sequence>MRAEQELAQSTPRPTLRAALAAGWRSRSIGAVIAVLACVLIWLAGAAMGASFAVSFGTTDATMEVTVGAVIGSVLAAAAAGWILLIVLEALTTRARTIWTVVALTAAAASMLPAFAYEADLATALALTSMHIAAAAVIIPFFRRHDGATAGNDVEGALSV</sequence>
<dbReference type="EMBL" id="CP014859">
    <property type="protein sequence ID" value="AOS63214.1"/>
    <property type="molecule type" value="Genomic_DNA"/>
</dbReference>
<dbReference type="KEGG" id="ahm:TL08_12000"/>
<keyword evidence="1" id="KW-0812">Transmembrane</keyword>
<keyword evidence="3" id="KW-1185">Reference proteome</keyword>
<accession>A0AAC9HPR7</accession>
<reference evidence="3" key="1">
    <citation type="submission" date="2016-03" db="EMBL/GenBank/DDBJ databases">
        <title>Complete genome sequence of the type strain Actinoalloteichus hymeniacidonis DSM 45092.</title>
        <authorList>
            <person name="Schaffert L."/>
            <person name="Albersmeier A."/>
            <person name="Winkler A."/>
            <person name="Kalinowski J."/>
            <person name="Zotchev S."/>
            <person name="Ruckert C."/>
        </authorList>
    </citation>
    <scope>NUCLEOTIDE SEQUENCE [LARGE SCALE GENOMIC DNA]</scope>
    <source>
        <strain evidence="3">HPA177(T) (DSM 45092(T))</strain>
    </source>
</reference>
<feature type="transmembrane region" description="Helical" evidence="1">
    <location>
        <begin position="122"/>
        <end position="142"/>
    </location>
</feature>
<keyword evidence="1" id="KW-0472">Membrane</keyword>
<dbReference type="Pfam" id="PF19545">
    <property type="entry name" value="DUF6069"/>
    <property type="match status" value="1"/>
</dbReference>
<proteinExistence type="predicted"/>